<evidence type="ECO:0000256" key="1">
    <source>
        <dbReference type="ARBA" id="ARBA00001695"/>
    </source>
</evidence>
<dbReference type="GO" id="GO:0015926">
    <property type="term" value="F:glucosidase activity"/>
    <property type="evidence" value="ECO:0007669"/>
    <property type="project" value="InterPro"/>
</dbReference>
<reference evidence="7" key="1">
    <citation type="submission" date="2022-12" db="EMBL/GenBank/DDBJ databases">
        <title>Gycomyces niveus sp.nov.,a novel actinomycete isolated from soil in Shouguan.</title>
        <authorList>
            <person name="Yang X."/>
        </authorList>
    </citation>
    <scope>NUCLEOTIDE SEQUENCE</scope>
    <source>
        <strain evidence="7">NEAU-A15</strain>
    </source>
</reference>
<dbReference type="EC" id="3.2.1.89" evidence="3 6"/>
<dbReference type="PROSITE" id="PS51318">
    <property type="entry name" value="TAT"/>
    <property type="match status" value="1"/>
</dbReference>
<evidence type="ECO:0000256" key="3">
    <source>
        <dbReference type="ARBA" id="ARBA00012556"/>
    </source>
</evidence>
<keyword evidence="4 6" id="KW-0378">Hydrolase</keyword>
<dbReference type="EMBL" id="JAPZVP010000005">
    <property type="protein sequence ID" value="MDA1359463.1"/>
    <property type="molecule type" value="Genomic_DNA"/>
</dbReference>
<proteinExistence type="inferred from homology"/>
<evidence type="ECO:0000313" key="8">
    <source>
        <dbReference type="Proteomes" id="UP001146067"/>
    </source>
</evidence>
<dbReference type="RefSeq" id="WP_270109302.1">
    <property type="nucleotide sequence ID" value="NZ_JAPZVP010000005.1"/>
</dbReference>
<dbReference type="Proteomes" id="UP001146067">
    <property type="component" value="Unassembled WGS sequence"/>
</dbReference>
<keyword evidence="6" id="KW-0732">Signal</keyword>
<accession>A0A9X3P618</accession>
<keyword evidence="5 6" id="KW-0326">Glycosidase</keyword>
<feature type="signal peptide" evidence="6">
    <location>
        <begin position="1"/>
        <end position="28"/>
    </location>
</feature>
<evidence type="ECO:0000313" key="7">
    <source>
        <dbReference type="EMBL" id="MDA1359463.1"/>
    </source>
</evidence>
<dbReference type="SUPFAM" id="SSF51445">
    <property type="entry name" value="(Trans)glycosidases"/>
    <property type="match status" value="1"/>
</dbReference>
<dbReference type="InterPro" id="IPR017853">
    <property type="entry name" value="GH"/>
</dbReference>
<dbReference type="PANTHER" id="PTHR34983">
    <property type="entry name" value="ARABINOGALACTAN ENDO-BETA-1,4-GALACTANASE A"/>
    <property type="match status" value="1"/>
</dbReference>
<comment type="caution">
    <text evidence="7">The sequence shown here is derived from an EMBL/GenBank/DDBJ whole genome shotgun (WGS) entry which is preliminary data.</text>
</comment>
<organism evidence="7 8">
    <name type="scientific">Glycomyces luteolus</name>
    <dbReference type="NCBI Taxonomy" id="2670330"/>
    <lineage>
        <taxon>Bacteria</taxon>
        <taxon>Bacillati</taxon>
        <taxon>Actinomycetota</taxon>
        <taxon>Actinomycetes</taxon>
        <taxon>Glycomycetales</taxon>
        <taxon>Glycomycetaceae</taxon>
        <taxon>Glycomyces</taxon>
    </lineage>
</organism>
<dbReference type="GO" id="GO:0045490">
    <property type="term" value="P:pectin catabolic process"/>
    <property type="evidence" value="ECO:0007669"/>
    <property type="project" value="TreeGrafter"/>
</dbReference>
<protein>
    <recommendedName>
        <fullName evidence="3 6">Arabinogalactan endo-beta-1,4-galactanase</fullName>
        <ecNumber evidence="3 6">3.2.1.89</ecNumber>
    </recommendedName>
</protein>
<comment type="catalytic activity">
    <reaction evidence="1 6">
        <text>The enzyme specifically hydrolyzes (1-&gt;4)-beta-D-galactosidic linkages in type I arabinogalactans.</text>
        <dbReference type="EC" id="3.2.1.89"/>
    </reaction>
</comment>
<dbReference type="InterPro" id="IPR006311">
    <property type="entry name" value="TAT_signal"/>
</dbReference>
<evidence type="ECO:0000256" key="6">
    <source>
        <dbReference type="RuleBase" id="RU361192"/>
    </source>
</evidence>
<dbReference type="Gene3D" id="3.20.20.80">
    <property type="entry name" value="Glycosidases"/>
    <property type="match status" value="1"/>
</dbReference>
<gene>
    <name evidence="7" type="ORF">O1R50_07515</name>
</gene>
<dbReference type="AlphaFoldDB" id="A0A9X3P618"/>
<comment type="similarity">
    <text evidence="2 6">Belongs to the glycosyl hydrolase 53 family.</text>
</comment>
<dbReference type="Pfam" id="PF07745">
    <property type="entry name" value="Glyco_hydro_53"/>
    <property type="match status" value="1"/>
</dbReference>
<name>A0A9X3P618_9ACTN</name>
<keyword evidence="8" id="KW-1185">Reference proteome</keyword>
<feature type="chain" id="PRO_5041017927" description="Arabinogalactan endo-beta-1,4-galactanase" evidence="6">
    <location>
        <begin position="29"/>
        <end position="381"/>
    </location>
</feature>
<dbReference type="PANTHER" id="PTHR34983:SF1">
    <property type="entry name" value="ARABINOGALACTAN ENDO-BETA-1,4-GALACTANASE A"/>
    <property type="match status" value="1"/>
</dbReference>
<sequence>MKRRTALTAAGAGVLGLGAAAAATPALAEALGAAPGRPSKRPFVRGADISGLIKNEDFGAVYRRADGRRGDAVKILAENGVNCIRAKVWVDPADGYNTKTQVVELGKRAKRAGMDLLVDFHYSDTWADPGKQYKPAAWADLSFADLKTAVYDHTADVLGALKDAGVEPGLVQVGNETNGGLLWPDGRWDQLEQMAGLLTAGCDAVADVLPKAQTILHLAEGGNSGAFQWFFDNAAANGVPFHAIGASFYPYWHGELSGLAANLNDLATRYGKPLYVVETAYPFTTSDSDGFANIMTDPEPVAGFPSSPENQSYWIEAIADVVKAVPNGLGKGLFWWEATWTGVAGAGWDPADPASGNGWENQALFDFDGKALPGLRTLGSL</sequence>
<evidence type="ECO:0000256" key="4">
    <source>
        <dbReference type="ARBA" id="ARBA00022801"/>
    </source>
</evidence>
<dbReference type="InterPro" id="IPR011683">
    <property type="entry name" value="Glyco_hydro_53"/>
</dbReference>
<evidence type="ECO:0000256" key="5">
    <source>
        <dbReference type="ARBA" id="ARBA00023295"/>
    </source>
</evidence>
<dbReference type="GO" id="GO:0031218">
    <property type="term" value="F:arabinogalactan endo-1,4-beta-galactosidase activity"/>
    <property type="evidence" value="ECO:0007669"/>
    <property type="project" value="UniProtKB-EC"/>
</dbReference>
<evidence type="ECO:0000256" key="2">
    <source>
        <dbReference type="ARBA" id="ARBA00010687"/>
    </source>
</evidence>